<proteinExistence type="predicted"/>
<dbReference type="RefSeq" id="WP_224580835.1">
    <property type="nucleotide sequence ID" value="NZ_CP096255.1"/>
</dbReference>
<reference evidence="1" key="2">
    <citation type="submission" date="2022-04" db="EMBL/GenBank/DDBJ databases">
        <authorList>
            <person name="Bromfield E.S.P."/>
            <person name="Cloutier S."/>
        </authorList>
    </citation>
    <scope>NUCLEOTIDE SEQUENCE</scope>
    <source>
        <strain evidence="1">1S5</strain>
    </source>
</reference>
<name>A0A8T5VI84_9BRAD</name>
<dbReference type="AlphaFoldDB" id="A0A8T5VI84"/>
<dbReference type="Gene3D" id="3.10.450.50">
    <property type="match status" value="1"/>
</dbReference>
<organism evidence="1 2">
    <name type="scientific">Bradyrhizobium barranii subsp. apii</name>
    <dbReference type="NCBI Taxonomy" id="2819348"/>
    <lineage>
        <taxon>Bacteria</taxon>
        <taxon>Pseudomonadati</taxon>
        <taxon>Pseudomonadota</taxon>
        <taxon>Alphaproteobacteria</taxon>
        <taxon>Hyphomicrobiales</taxon>
        <taxon>Nitrobacteraceae</taxon>
        <taxon>Bradyrhizobium</taxon>
        <taxon>Bradyrhizobium barranii</taxon>
    </lineage>
</organism>
<dbReference type="EMBL" id="CP096255">
    <property type="protein sequence ID" value="UPT90217.1"/>
    <property type="molecule type" value="Genomic_DNA"/>
</dbReference>
<reference evidence="1" key="1">
    <citation type="journal article" date="2017" name="Syst. Appl. Microbiol.">
        <title>Soybeans inoculated with root zone soils of Canadian native legumes harbour diverse and novel Bradyrhizobium spp. that possess agricultural potential.</title>
        <authorList>
            <person name="Bromfield E.S.P."/>
            <person name="Cloutier S."/>
            <person name="Tambong J.T."/>
            <person name="Tran Thi T.V."/>
        </authorList>
    </citation>
    <scope>NUCLEOTIDE SEQUENCE</scope>
    <source>
        <strain evidence="1">1S5</strain>
    </source>
</reference>
<gene>
    <name evidence="1" type="ORF">HAP41_0000015450</name>
</gene>
<accession>A0A8T5VI84</accession>
<dbReference type="Proteomes" id="UP000551709">
    <property type="component" value="Chromosome"/>
</dbReference>
<dbReference type="SUPFAM" id="SSF54427">
    <property type="entry name" value="NTF2-like"/>
    <property type="match status" value="1"/>
</dbReference>
<dbReference type="InterPro" id="IPR032710">
    <property type="entry name" value="NTF2-like_dom_sf"/>
</dbReference>
<evidence type="ECO:0000313" key="2">
    <source>
        <dbReference type="Proteomes" id="UP000551709"/>
    </source>
</evidence>
<evidence type="ECO:0000313" key="1">
    <source>
        <dbReference type="EMBL" id="UPT90217.1"/>
    </source>
</evidence>
<protein>
    <submittedName>
        <fullName evidence="1">Nuclear transport factor 2 family protein</fullName>
    </submittedName>
</protein>
<sequence length="99" mass="10631">MYADDAIVHCACDGLKTISTRQGLRAYWVDRLRDYPASHLDDLRPSEGGAAISYKARDGVVSAVLTFNAPGKIASLTCGPLNQGMSRSLLNYVGSTLPE</sequence>